<sequence>MVSTPSTHSLPSSGSFSLNNNNNNNNNSVRPNWKPDTDVNACEKCRLTFTLIRRRHHCRRCGGIFCDACSSNRRTGLPGFPSGTPPQRVCDTCFLMDKGLGEVLVNDSMVAPGLPYVPFENRPKERRVCILGHAGVGKSALLQQFTHRQFVEDYTPTIAQTQRVVLKRPLLASSNSGDGGGASLPHDTYELVIIDSAGQSSCDVFQPSLSVGTHGYVIVYSITDRVSFAEVCEIHERLRECHPNAPVLVVGNKSDLERSTERAITAAEGAALAAELSCGFLECTATKANVATAVFYTILDMIVAAEAVVC</sequence>
<evidence type="ECO:0000256" key="1">
    <source>
        <dbReference type="ARBA" id="ARBA00022723"/>
    </source>
</evidence>
<feature type="compositionally biased region" description="Polar residues" evidence="7">
    <location>
        <begin position="1"/>
        <end position="18"/>
    </location>
</feature>
<dbReference type="SUPFAM" id="SSF52540">
    <property type="entry name" value="P-loop containing nucleoside triphosphate hydrolases"/>
    <property type="match status" value="1"/>
</dbReference>
<dbReference type="InterPro" id="IPR005225">
    <property type="entry name" value="Small_GTP-bd"/>
</dbReference>
<dbReference type="InterPro" id="IPR001806">
    <property type="entry name" value="Small_GTPase"/>
</dbReference>
<dbReference type="GO" id="GO:0003924">
    <property type="term" value="F:GTPase activity"/>
    <property type="evidence" value="ECO:0007669"/>
    <property type="project" value="InterPro"/>
</dbReference>
<protein>
    <submittedName>
        <fullName evidence="9">Rheb1</fullName>
    </submittedName>
</protein>
<keyword evidence="1" id="KW-0479">Metal-binding</keyword>
<dbReference type="PANTHER" id="PTHR24070">
    <property type="entry name" value="RAS, DI-RAS, AND RHEB FAMILY MEMBERS OF SMALL GTPASE SUPERFAMILY"/>
    <property type="match status" value="1"/>
</dbReference>
<dbReference type="AlphaFoldDB" id="A0A2R4IKY6"/>
<keyword evidence="2" id="KW-0547">Nucleotide-binding</keyword>
<dbReference type="InterPro" id="IPR027417">
    <property type="entry name" value="P-loop_NTPase"/>
</dbReference>
<proteinExistence type="evidence at transcript level"/>
<dbReference type="PROSITE" id="PS51421">
    <property type="entry name" value="RAS"/>
    <property type="match status" value="1"/>
</dbReference>
<reference evidence="9" key="1">
    <citation type="journal article" date="2018" name="Sci. Rep.">
        <title>Extensive molecular tinkering in the evolution of the membrane attachment mode of the Rheb GTPase.</title>
        <authorList>
            <person name="Zahonova K."/>
            <person name="Petrzelkova R."/>
            <person name="Valach M."/>
            <person name="Yazaki E."/>
            <person name="Tikhonenkov D.V."/>
            <person name="Butenko A."/>
            <person name="Janouskovec J."/>
            <person name="Hrda S."/>
            <person name="Klimes V."/>
            <person name="Burger G."/>
            <person name="Inagaki Y."/>
            <person name="Keeling P.J."/>
            <person name="Hampl V."/>
            <person name="Flegontov P."/>
            <person name="Yurchenko V."/>
            <person name="Elias M."/>
        </authorList>
    </citation>
    <scope>NUCLEOTIDE SEQUENCE</scope>
    <source>
        <strain evidence="9">PhM-4</strain>
    </source>
</reference>
<keyword evidence="3 6" id="KW-0863">Zinc-finger</keyword>
<dbReference type="PROSITE" id="PS51419">
    <property type="entry name" value="RAB"/>
    <property type="match status" value="1"/>
</dbReference>
<dbReference type="InterPro" id="IPR011011">
    <property type="entry name" value="Znf_FYVE_PHD"/>
</dbReference>
<evidence type="ECO:0000256" key="2">
    <source>
        <dbReference type="ARBA" id="ARBA00022741"/>
    </source>
</evidence>
<evidence type="ECO:0000256" key="3">
    <source>
        <dbReference type="ARBA" id="ARBA00022771"/>
    </source>
</evidence>
<evidence type="ECO:0000256" key="6">
    <source>
        <dbReference type="PROSITE-ProRule" id="PRU00091"/>
    </source>
</evidence>
<dbReference type="GO" id="GO:0005525">
    <property type="term" value="F:GTP binding"/>
    <property type="evidence" value="ECO:0007669"/>
    <property type="project" value="UniProtKB-KW"/>
</dbReference>
<dbReference type="Gene3D" id="3.30.40.10">
    <property type="entry name" value="Zinc/RING finger domain, C3HC4 (zinc finger)"/>
    <property type="match status" value="1"/>
</dbReference>
<dbReference type="Gene3D" id="3.40.50.300">
    <property type="entry name" value="P-loop containing nucleotide triphosphate hydrolases"/>
    <property type="match status" value="1"/>
</dbReference>
<dbReference type="NCBIfam" id="TIGR00231">
    <property type="entry name" value="small_GTP"/>
    <property type="match status" value="1"/>
</dbReference>
<evidence type="ECO:0000259" key="8">
    <source>
        <dbReference type="PROSITE" id="PS50178"/>
    </source>
</evidence>
<dbReference type="GO" id="GO:0008270">
    <property type="term" value="F:zinc ion binding"/>
    <property type="evidence" value="ECO:0007669"/>
    <property type="project" value="UniProtKB-KW"/>
</dbReference>
<evidence type="ECO:0000256" key="4">
    <source>
        <dbReference type="ARBA" id="ARBA00022833"/>
    </source>
</evidence>
<feature type="domain" description="FYVE-type" evidence="8">
    <location>
        <begin position="36"/>
        <end position="98"/>
    </location>
</feature>
<feature type="region of interest" description="Disordered" evidence="7">
    <location>
        <begin position="1"/>
        <end position="33"/>
    </location>
</feature>
<dbReference type="Pfam" id="PF01363">
    <property type="entry name" value="FYVE"/>
    <property type="match status" value="1"/>
</dbReference>
<dbReference type="SMART" id="SM00174">
    <property type="entry name" value="RHO"/>
    <property type="match status" value="1"/>
</dbReference>
<dbReference type="PROSITE" id="PS50178">
    <property type="entry name" value="ZF_FYVE"/>
    <property type="match status" value="1"/>
</dbReference>
<dbReference type="InterPro" id="IPR020849">
    <property type="entry name" value="Small_GTPase_Ras-type"/>
</dbReference>
<dbReference type="GO" id="GO:0007165">
    <property type="term" value="P:signal transduction"/>
    <property type="evidence" value="ECO:0007669"/>
    <property type="project" value="InterPro"/>
</dbReference>
<dbReference type="GO" id="GO:0016020">
    <property type="term" value="C:membrane"/>
    <property type="evidence" value="ECO:0007669"/>
    <property type="project" value="InterPro"/>
</dbReference>
<dbReference type="PRINTS" id="PR00449">
    <property type="entry name" value="RASTRNSFRMNG"/>
</dbReference>
<evidence type="ECO:0000313" key="9">
    <source>
        <dbReference type="EMBL" id="AVV27008.1"/>
    </source>
</evidence>
<dbReference type="SUPFAM" id="SSF57903">
    <property type="entry name" value="FYVE/PHD zinc finger"/>
    <property type="match status" value="1"/>
</dbReference>
<dbReference type="SMART" id="SM00064">
    <property type="entry name" value="FYVE"/>
    <property type="match status" value="1"/>
</dbReference>
<dbReference type="InterPro" id="IPR017455">
    <property type="entry name" value="Znf_FYVE-rel"/>
</dbReference>
<dbReference type="EMBL" id="MG905968">
    <property type="protein sequence ID" value="AVV27008.1"/>
    <property type="molecule type" value="mRNA"/>
</dbReference>
<name>A0A2R4IKY6_9EUGL</name>
<dbReference type="InterPro" id="IPR000306">
    <property type="entry name" value="Znf_FYVE"/>
</dbReference>
<dbReference type="Pfam" id="PF00071">
    <property type="entry name" value="Ras"/>
    <property type="match status" value="1"/>
</dbReference>
<evidence type="ECO:0000256" key="7">
    <source>
        <dbReference type="SAM" id="MobiDB-lite"/>
    </source>
</evidence>
<dbReference type="InterPro" id="IPR013083">
    <property type="entry name" value="Znf_RING/FYVE/PHD"/>
</dbReference>
<accession>A0A2R4IKY6</accession>
<evidence type="ECO:0000256" key="5">
    <source>
        <dbReference type="ARBA" id="ARBA00023134"/>
    </source>
</evidence>
<keyword evidence="4" id="KW-0862">Zinc</keyword>
<dbReference type="PROSITE" id="PS51420">
    <property type="entry name" value="RHO"/>
    <property type="match status" value="1"/>
</dbReference>
<organism evidence="9">
    <name type="scientific">Prokinetoplastina sp</name>
    <dbReference type="NCBI Taxonomy" id="2152669"/>
    <lineage>
        <taxon>Eukaryota</taxon>
        <taxon>Discoba</taxon>
        <taxon>Euglenozoa</taxon>
        <taxon>Kinetoplastea</taxon>
    </lineage>
</organism>
<dbReference type="SMART" id="SM00175">
    <property type="entry name" value="RAB"/>
    <property type="match status" value="1"/>
</dbReference>
<dbReference type="SMART" id="SM00173">
    <property type="entry name" value="RAS"/>
    <property type="match status" value="1"/>
</dbReference>
<keyword evidence="5" id="KW-0342">GTP-binding</keyword>